<evidence type="ECO:0000313" key="3">
    <source>
        <dbReference type="Proteomes" id="UP000199062"/>
    </source>
</evidence>
<gene>
    <name evidence="2" type="ORF">SAMN05216559_0832</name>
</gene>
<dbReference type="PROSITE" id="PS51704">
    <property type="entry name" value="GP_PDE"/>
    <property type="match status" value="1"/>
</dbReference>
<dbReference type="Gene3D" id="3.20.20.190">
    <property type="entry name" value="Phosphatidylinositol (PI) phosphodiesterase"/>
    <property type="match status" value="1"/>
</dbReference>
<evidence type="ECO:0000313" key="2">
    <source>
        <dbReference type="EMBL" id="SFR90758.1"/>
    </source>
</evidence>
<accession>A0A1I6KI79</accession>
<dbReference type="PANTHER" id="PTHR46211:SF14">
    <property type="entry name" value="GLYCEROPHOSPHODIESTER PHOSPHODIESTERASE"/>
    <property type="match status" value="1"/>
</dbReference>
<dbReference type="SUPFAM" id="SSF51695">
    <property type="entry name" value="PLC-like phosphodiesterases"/>
    <property type="match status" value="1"/>
</dbReference>
<organism evidence="2 3">
    <name type="scientific">Halomicrobium zhouii</name>
    <dbReference type="NCBI Taxonomy" id="767519"/>
    <lineage>
        <taxon>Archaea</taxon>
        <taxon>Methanobacteriati</taxon>
        <taxon>Methanobacteriota</taxon>
        <taxon>Stenosarchaea group</taxon>
        <taxon>Halobacteria</taxon>
        <taxon>Halobacteriales</taxon>
        <taxon>Haloarculaceae</taxon>
        <taxon>Halomicrobium</taxon>
    </lineage>
</organism>
<dbReference type="STRING" id="767519.SAMN05216559_0832"/>
<dbReference type="GO" id="GO:0008081">
    <property type="term" value="F:phosphoric diester hydrolase activity"/>
    <property type="evidence" value="ECO:0007669"/>
    <property type="project" value="InterPro"/>
</dbReference>
<dbReference type="PANTHER" id="PTHR46211">
    <property type="entry name" value="GLYCEROPHOSPHORYL DIESTER PHOSPHODIESTERASE"/>
    <property type="match status" value="1"/>
</dbReference>
<dbReference type="GO" id="GO:0006629">
    <property type="term" value="P:lipid metabolic process"/>
    <property type="evidence" value="ECO:0007669"/>
    <property type="project" value="InterPro"/>
</dbReference>
<name>A0A1I6KI79_9EURY</name>
<dbReference type="Pfam" id="PF03009">
    <property type="entry name" value="GDPD"/>
    <property type="match status" value="1"/>
</dbReference>
<dbReference type="InterPro" id="IPR017946">
    <property type="entry name" value="PLC-like_Pdiesterase_TIM-brl"/>
</dbReference>
<sequence>MLGTAALSGTASASRNWGRGRGRNDDLAITAHRGFRDVYPQNTVAAIEGSCRLGADRIEIDVEATADGEIVVFHDAALDDLTDEEGLVAETPSETVLEAEVLESGETIPTLAETLDAAWPRVTMNIEFKDSGPLSWTEFAERTLEIASQYRGEYYASSFDPDALRAVRDVDPNVAVAPIFGGNKDENLAIARELDAEAVNPSTGVLDQDLVETAHEDGRDVNVWTIDSWREARTPVELGVDGLIADYPHMASFATRESRGDRPGRGRRGH</sequence>
<evidence type="ECO:0000259" key="1">
    <source>
        <dbReference type="PROSITE" id="PS51704"/>
    </source>
</evidence>
<dbReference type="CDD" id="cd08556">
    <property type="entry name" value="GDPD"/>
    <property type="match status" value="1"/>
</dbReference>
<dbReference type="InterPro" id="IPR030395">
    <property type="entry name" value="GP_PDE_dom"/>
</dbReference>
<reference evidence="2 3" key="1">
    <citation type="submission" date="2016-10" db="EMBL/GenBank/DDBJ databases">
        <authorList>
            <person name="de Groot N.N."/>
        </authorList>
    </citation>
    <scope>NUCLEOTIDE SEQUENCE [LARGE SCALE GENOMIC DNA]</scope>
    <source>
        <strain evidence="2 3">CGMCC 1.10457</strain>
    </source>
</reference>
<feature type="domain" description="GP-PDE" evidence="1">
    <location>
        <begin position="27"/>
        <end position="255"/>
    </location>
</feature>
<dbReference type="EMBL" id="FOZK01000001">
    <property type="protein sequence ID" value="SFR90758.1"/>
    <property type="molecule type" value="Genomic_DNA"/>
</dbReference>
<dbReference type="Proteomes" id="UP000199062">
    <property type="component" value="Unassembled WGS sequence"/>
</dbReference>
<keyword evidence="3" id="KW-1185">Reference proteome</keyword>
<protein>
    <submittedName>
        <fullName evidence="2">Glycerophosphoryl diester phosphodiesterase</fullName>
    </submittedName>
</protein>
<dbReference type="AlphaFoldDB" id="A0A1I6KI79"/>
<proteinExistence type="predicted"/>